<keyword evidence="2" id="KW-1185">Reference proteome</keyword>
<dbReference type="AlphaFoldDB" id="A0A1M6SVY2"/>
<accession>A0A1M6SVY2</accession>
<dbReference type="STRING" id="1121393.SAMN02745216_03546"/>
<organism evidence="1 2">
    <name type="scientific">Desulfatibacillum alkenivorans DSM 16219</name>
    <dbReference type="NCBI Taxonomy" id="1121393"/>
    <lineage>
        <taxon>Bacteria</taxon>
        <taxon>Pseudomonadati</taxon>
        <taxon>Thermodesulfobacteriota</taxon>
        <taxon>Desulfobacteria</taxon>
        <taxon>Desulfobacterales</taxon>
        <taxon>Desulfatibacillaceae</taxon>
        <taxon>Desulfatibacillum</taxon>
    </lineage>
</organism>
<dbReference type="Proteomes" id="UP000183994">
    <property type="component" value="Unassembled WGS sequence"/>
</dbReference>
<evidence type="ECO:0000313" key="1">
    <source>
        <dbReference type="EMBL" id="SHK48800.1"/>
    </source>
</evidence>
<proteinExistence type="predicted"/>
<reference evidence="2" key="1">
    <citation type="submission" date="2016-11" db="EMBL/GenBank/DDBJ databases">
        <authorList>
            <person name="Varghese N."/>
            <person name="Submissions S."/>
        </authorList>
    </citation>
    <scope>NUCLEOTIDE SEQUENCE [LARGE SCALE GENOMIC DNA]</scope>
    <source>
        <strain evidence="2">DSM 16219</strain>
    </source>
</reference>
<evidence type="ECO:0000313" key="2">
    <source>
        <dbReference type="Proteomes" id="UP000183994"/>
    </source>
</evidence>
<dbReference type="RefSeq" id="WP_073477591.1">
    <property type="nucleotide sequence ID" value="NZ_FQZU01000025.1"/>
</dbReference>
<sequence length="89" mass="10096">MPLLFGKKKPVSENETFVALMQLARRDPDFREQISAILSMDDFNRKSALNSITDNMRMQKAPKDLVRAMESLADDAVAERALELIQNAK</sequence>
<name>A0A1M6SVY2_9BACT</name>
<protein>
    <submittedName>
        <fullName evidence="1">Uncharacterized protein</fullName>
    </submittedName>
</protein>
<dbReference type="EMBL" id="FQZU01000025">
    <property type="protein sequence ID" value="SHK48800.1"/>
    <property type="molecule type" value="Genomic_DNA"/>
</dbReference>
<dbReference type="OrthoDB" id="9873847at2"/>
<gene>
    <name evidence="1" type="ORF">SAMN02745216_03546</name>
</gene>